<feature type="compositionally biased region" description="Low complexity" evidence="1">
    <location>
        <begin position="1462"/>
        <end position="1473"/>
    </location>
</feature>
<feature type="compositionally biased region" description="Polar residues" evidence="1">
    <location>
        <begin position="526"/>
        <end position="541"/>
    </location>
</feature>
<feature type="region of interest" description="Disordered" evidence="1">
    <location>
        <begin position="1004"/>
        <end position="1088"/>
    </location>
</feature>
<feature type="compositionally biased region" description="Basic and acidic residues" evidence="1">
    <location>
        <begin position="452"/>
        <end position="464"/>
    </location>
</feature>
<feature type="compositionally biased region" description="Pro residues" evidence="1">
    <location>
        <begin position="1247"/>
        <end position="1257"/>
    </location>
</feature>
<feature type="compositionally biased region" description="Polar residues" evidence="1">
    <location>
        <begin position="1163"/>
        <end position="1177"/>
    </location>
</feature>
<sequence>MSGLPPHWEWDYDGQRWFYKYKPTGHIQFHFPSEGDEFPDFVQAGEPVPDLAPEERLESQQQVKRLTSTSNHGETTVKRAAEANNLGMSAAAKPVSAVWEGDDDDEEGVFQPENFMFLGPGAYVDVSPLNEEEEEAAKRSVVGGIGERVEGKGLLKAQGVSPLGSGKTTPMMGKSEASATATVENEPSTSPPVEVDLTSSPPEAPSTSAVHILDSREMPAEMPGDTVHRFDPVGFVAEMPTEHTGVAHIELHPDPVEIGDNSVLAPIETATVDQMGLGMSELPEKHSSVEVKPVGVVKTPGERSVNNPEAKAAGTKKENAPEDNPTGKQTIPVGQRPQKQSQGQQSQELLLESFKIARKQPGSTPGTPVPSQPHNQDQSHPIYQSYTPGQISPQLPTSDKRQSISLQREASLMMSAKRESVSVDPSTVPRVLSPPQDPTTTGQSTQSGEIEQNEKGKGKEKDWETGLSHVPSVLKPARNMGGSGQASHQQQQQQNSQTEISARQEQKLEGMSKFPSVLRPARGRSESQPGRGTDASIQPQTAAPGMSTEGGQVTVQPHQTPPSTASVPGQSGQSTSPPASGQAPFIAQRQSGQSAWGGWQAQASPDESAGVIVNAPYGASYANASTSTAASVIAPTLTPASALNQQPQRHSEVAQQQPTSVPHFQTPPAQHIQNAAVGQPMTPQTVLGTVQHAAATVVQPAKQSAATQKQHELSQFQVPTLQNVQNAAAGQSRPQNAAGVAQPVAIMQQQQSHPVSEFQVPQLQNIKNMAAGQPQLRKITGHTHPVTKSGGHDALQNQKQQQQPVTDSQRNIQSTEAGQPLLHDAVQPAQPSPATGTTDAIPLQQHQQPVTASTFSIPPLQNIQNAVAGQPVRPHTTVGVVRHAPPVNPVQPNVGQQQSSPSERTHPGMRRASTFTPGEVSPIRSRVDSQVSSIGETHADPYRRESSSAHVNSSNYTPSPLTDALGPAVQRGQPAATTNSIDTKDQSPPVPAKILEHAVDSFFPVQSTPDRPPSEDKPKSPQQQQPQISSLTQQVAQSQQQQSVPLKESQLQPQTIPPKHDTEHPIGYQVRPSSNQPSPALHMNQHETSAPASGHILGRIQEHDEPERPAVPDQASQVTRPSSVASSLQPSIPDTPSSSQGPLLFQPKPLAPSQIQRLPQQLGQTPMAQPPTGQLPQGYQPHGMIPHSQMQDEITPGPMLQGPQWQWNPAMNPMPPKDGKDKEKKWTKWFKGSSSKSKATHQAQMLPPQPGPIPGPGPQQWTGGPYSPAHIWQSGMAPQGHGQRYSMSDSASISTVGSDRKSQPSQQRPPAQASEPMLPAQGSGHSTEQHPSGQTPQGMIFQGQMPPLSHGQVPHQLRPGNGPPGHLLPAQIPPGQVQPSQMRPSQFLPVQGSGQMLPQATPGQPYFGQTHPLNMPIKPLTQGYGPPQSGFQPQGRIGAVPQGSPNSSQPSISHSKTPSNTSQVSVPPQAMQPQQPPARFTNQQSNNQQNPMPAPLFASSGTGNPVYTQGQAAVNQQPSGSKRWSQRPAVDYSGGDWGDDENWSRR</sequence>
<accession>A0AAJ0CU20</accession>
<feature type="region of interest" description="Disordered" evidence="1">
    <location>
        <begin position="158"/>
        <end position="207"/>
    </location>
</feature>
<comment type="caution">
    <text evidence="2">The sequence shown here is derived from an EMBL/GenBank/DDBJ whole genome shotgun (WGS) entry which is preliminary data.</text>
</comment>
<gene>
    <name evidence="2" type="ORF">QQS21_003086</name>
</gene>
<proteinExistence type="predicted"/>
<feature type="compositionally biased region" description="Low complexity" evidence="1">
    <location>
        <begin position="198"/>
        <end position="207"/>
    </location>
</feature>
<reference evidence="2" key="1">
    <citation type="submission" date="2023-06" db="EMBL/GenBank/DDBJ databases">
        <title>Conoideocrella luteorostrata (Hypocreales: Clavicipitaceae), a potential biocontrol fungus for elongate hemlock scale in United States Christmas tree production areas.</title>
        <authorList>
            <person name="Barrett H."/>
            <person name="Lovett B."/>
            <person name="Macias A.M."/>
            <person name="Stajich J.E."/>
            <person name="Kasson M.T."/>
        </authorList>
    </citation>
    <scope>NUCLEOTIDE SEQUENCE</scope>
    <source>
        <strain evidence="2">ARSEF 14590</strain>
    </source>
</reference>
<feature type="compositionally biased region" description="Polar residues" evidence="1">
    <location>
        <begin position="948"/>
        <end position="960"/>
    </location>
</feature>
<protein>
    <recommendedName>
        <fullName evidence="4">WW domain-containing protein</fullName>
    </recommendedName>
</protein>
<evidence type="ECO:0000256" key="1">
    <source>
        <dbReference type="SAM" id="MobiDB-lite"/>
    </source>
</evidence>
<feature type="compositionally biased region" description="Basic and acidic residues" evidence="1">
    <location>
        <begin position="937"/>
        <end position="947"/>
    </location>
</feature>
<dbReference type="EMBL" id="JASWJB010000039">
    <property type="protein sequence ID" value="KAK2608400.1"/>
    <property type="molecule type" value="Genomic_DNA"/>
</dbReference>
<keyword evidence="3" id="KW-1185">Reference proteome</keyword>
<feature type="compositionally biased region" description="Polar residues" evidence="1">
    <location>
        <begin position="549"/>
        <end position="579"/>
    </location>
</feature>
<feature type="region of interest" description="Disordered" evidence="1">
    <location>
        <begin position="281"/>
        <end position="606"/>
    </location>
</feature>
<feature type="compositionally biased region" description="Low complexity" evidence="1">
    <location>
        <begin position="1303"/>
        <end position="1316"/>
    </location>
</feature>
<feature type="region of interest" description="Disordered" evidence="1">
    <location>
        <begin position="1408"/>
        <end position="1546"/>
    </location>
</feature>
<feature type="compositionally biased region" description="Low complexity" evidence="1">
    <location>
        <begin position="1441"/>
        <end position="1455"/>
    </location>
</feature>
<feature type="region of interest" description="Disordered" evidence="1">
    <location>
        <begin position="1103"/>
        <end position="1148"/>
    </location>
</feature>
<feature type="compositionally biased region" description="Polar residues" evidence="1">
    <location>
        <begin position="177"/>
        <end position="188"/>
    </location>
</feature>
<feature type="compositionally biased region" description="Low complexity" evidence="1">
    <location>
        <begin position="485"/>
        <end position="497"/>
    </location>
</feature>
<feature type="compositionally biased region" description="Polar residues" evidence="1">
    <location>
        <begin position="795"/>
        <end position="812"/>
    </location>
</feature>
<name>A0AAJ0CU20_9HYPO</name>
<feature type="region of interest" description="Disordered" evidence="1">
    <location>
        <begin position="54"/>
        <end position="76"/>
    </location>
</feature>
<feature type="region of interest" description="Disordered" evidence="1">
    <location>
        <begin position="882"/>
        <end position="989"/>
    </location>
</feature>
<feature type="compositionally biased region" description="Low complexity" evidence="1">
    <location>
        <begin position="338"/>
        <end position="353"/>
    </location>
</feature>
<feature type="compositionally biased region" description="Polar residues" evidence="1">
    <location>
        <begin position="1233"/>
        <end position="1243"/>
    </location>
</feature>
<evidence type="ECO:0008006" key="4">
    <source>
        <dbReference type="Google" id="ProtNLM"/>
    </source>
</evidence>
<feature type="region of interest" description="Disordered" evidence="1">
    <location>
        <begin position="781"/>
        <end position="812"/>
    </location>
</feature>
<dbReference type="Proteomes" id="UP001251528">
    <property type="component" value="Unassembled WGS sequence"/>
</dbReference>
<feature type="compositionally biased region" description="Polar residues" evidence="1">
    <location>
        <begin position="1323"/>
        <end position="1337"/>
    </location>
</feature>
<feature type="compositionally biased region" description="Polar residues" evidence="1">
    <location>
        <begin position="1499"/>
        <end position="1523"/>
    </location>
</feature>
<feature type="compositionally biased region" description="Polar residues" evidence="1">
    <location>
        <begin position="1285"/>
        <end position="1297"/>
    </location>
</feature>
<feature type="compositionally biased region" description="Low complexity" evidence="1">
    <location>
        <begin position="890"/>
        <end position="902"/>
    </location>
</feature>
<feature type="compositionally biased region" description="Polar residues" evidence="1">
    <location>
        <begin position="438"/>
        <end position="450"/>
    </location>
</feature>
<organism evidence="2 3">
    <name type="scientific">Conoideocrella luteorostrata</name>
    <dbReference type="NCBI Taxonomy" id="1105319"/>
    <lineage>
        <taxon>Eukaryota</taxon>
        <taxon>Fungi</taxon>
        <taxon>Dikarya</taxon>
        <taxon>Ascomycota</taxon>
        <taxon>Pezizomycotina</taxon>
        <taxon>Sordariomycetes</taxon>
        <taxon>Hypocreomycetidae</taxon>
        <taxon>Hypocreales</taxon>
        <taxon>Clavicipitaceae</taxon>
        <taxon>Conoideocrella</taxon>
    </lineage>
</organism>
<feature type="compositionally biased region" description="Acidic residues" evidence="1">
    <location>
        <begin position="1537"/>
        <end position="1546"/>
    </location>
</feature>
<feature type="region of interest" description="Disordered" evidence="1">
    <location>
        <begin position="1163"/>
        <end position="1363"/>
    </location>
</feature>
<feature type="compositionally biased region" description="Basic and acidic residues" evidence="1">
    <location>
        <begin position="1217"/>
        <end position="1226"/>
    </location>
</feature>
<evidence type="ECO:0000313" key="2">
    <source>
        <dbReference type="EMBL" id="KAK2608400.1"/>
    </source>
</evidence>
<feature type="compositionally biased region" description="Polar residues" evidence="1">
    <location>
        <begin position="372"/>
        <end position="408"/>
    </location>
</feature>
<feature type="compositionally biased region" description="Polar residues" evidence="1">
    <location>
        <begin position="1114"/>
        <end position="1141"/>
    </location>
</feature>
<feature type="compositionally biased region" description="Polar residues" evidence="1">
    <location>
        <begin position="59"/>
        <end position="74"/>
    </location>
</feature>
<feature type="compositionally biased region" description="Low complexity" evidence="1">
    <location>
        <begin position="1020"/>
        <end position="1044"/>
    </location>
</feature>
<feature type="region of interest" description="Disordered" evidence="1">
    <location>
        <begin position="640"/>
        <end position="667"/>
    </location>
</feature>
<evidence type="ECO:0000313" key="3">
    <source>
        <dbReference type="Proteomes" id="UP001251528"/>
    </source>
</evidence>